<evidence type="ECO:0000313" key="2">
    <source>
        <dbReference type="EMBL" id="CAK9042984.1"/>
    </source>
</evidence>
<comment type="caution">
    <text evidence="2">The sequence shown here is derived from an EMBL/GenBank/DDBJ whole genome shotgun (WGS) entry which is preliminary data.</text>
</comment>
<evidence type="ECO:0000256" key="1">
    <source>
        <dbReference type="SAM" id="MobiDB-lite"/>
    </source>
</evidence>
<proteinExistence type="predicted"/>
<evidence type="ECO:0000313" key="3">
    <source>
        <dbReference type="Proteomes" id="UP001642464"/>
    </source>
</evidence>
<gene>
    <name evidence="2" type="ORF">SCF082_LOCUS24653</name>
</gene>
<feature type="region of interest" description="Disordered" evidence="1">
    <location>
        <begin position="1"/>
        <end position="23"/>
    </location>
</feature>
<dbReference type="Proteomes" id="UP001642464">
    <property type="component" value="Unassembled WGS sequence"/>
</dbReference>
<sequence length="86" mass="9305">MSLAPGPSVGHGVSGSELRGGVNLEPVPNEMKLAVDKLKSVNLDRYRTSRRQVHIYKAAAKLWAAGMDFSDALSVVQEAFDAVTYE</sequence>
<dbReference type="EMBL" id="CAXAMM010018247">
    <property type="protein sequence ID" value="CAK9042984.1"/>
    <property type="molecule type" value="Genomic_DNA"/>
</dbReference>
<keyword evidence="3" id="KW-1185">Reference proteome</keyword>
<protein>
    <submittedName>
        <fullName evidence="2">Modification methylase ScrFIA</fullName>
    </submittedName>
</protein>
<name>A0ABP0LYF8_9DINO</name>
<keyword evidence="2" id="KW-0808">Transferase</keyword>
<dbReference type="GO" id="GO:0008168">
    <property type="term" value="F:methyltransferase activity"/>
    <property type="evidence" value="ECO:0007669"/>
    <property type="project" value="UniProtKB-KW"/>
</dbReference>
<dbReference type="GO" id="GO:0032259">
    <property type="term" value="P:methylation"/>
    <property type="evidence" value="ECO:0007669"/>
    <property type="project" value="UniProtKB-KW"/>
</dbReference>
<organism evidence="2 3">
    <name type="scientific">Durusdinium trenchii</name>
    <dbReference type="NCBI Taxonomy" id="1381693"/>
    <lineage>
        <taxon>Eukaryota</taxon>
        <taxon>Sar</taxon>
        <taxon>Alveolata</taxon>
        <taxon>Dinophyceae</taxon>
        <taxon>Suessiales</taxon>
        <taxon>Symbiodiniaceae</taxon>
        <taxon>Durusdinium</taxon>
    </lineage>
</organism>
<feature type="compositionally biased region" description="Low complexity" evidence="1">
    <location>
        <begin position="1"/>
        <end position="16"/>
    </location>
</feature>
<reference evidence="2 3" key="1">
    <citation type="submission" date="2024-02" db="EMBL/GenBank/DDBJ databases">
        <authorList>
            <person name="Chen Y."/>
            <person name="Shah S."/>
            <person name="Dougan E. K."/>
            <person name="Thang M."/>
            <person name="Chan C."/>
        </authorList>
    </citation>
    <scope>NUCLEOTIDE SEQUENCE [LARGE SCALE GENOMIC DNA]</scope>
</reference>
<accession>A0ABP0LYF8</accession>
<keyword evidence="2" id="KW-0489">Methyltransferase</keyword>